<accession>X1TFL5</accession>
<dbReference type="AlphaFoldDB" id="X1TFL5"/>
<name>X1TFL5_9ZZZZ</name>
<reference evidence="1" key="1">
    <citation type="journal article" date="2014" name="Front. Microbiol.">
        <title>High frequency of phylogenetically diverse reductive dehalogenase-homologous genes in deep subseafloor sedimentary metagenomes.</title>
        <authorList>
            <person name="Kawai M."/>
            <person name="Futagami T."/>
            <person name="Toyoda A."/>
            <person name="Takaki Y."/>
            <person name="Nishi S."/>
            <person name="Hori S."/>
            <person name="Arai W."/>
            <person name="Tsubouchi T."/>
            <person name="Morono Y."/>
            <person name="Uchiyama I."/>
            <person name="Ito T."/>
            <person name="Fujiyama A."/>
            <person name="Inagaki F."/>
            <person name="Takami H."/>
        </authorList>
    </citation>
    <scope>NUCLEOTIDE SEQUENCE</scope>
    <source>
        <strain evidence="1">Expedition CK06-06</strain>
    </source>
</reference>
<sequence length="62" mass="7290">MASGIVQKPFCNIIKAYLQLGEIKKAEDSIEGIKESLWEKSLWRNKARIWLLKYLIRNIKNV</sequence>
<comment type="caution">
    <text evidence="1">The sequence shown here is derived from an EMBL/GenBank/DDBJ whole genome shotgun (WGS) entry which is preliminary data.</text>
</comment>
<dbReference type="EMBL" id="BARW01006112">
    <property type="protein sequence ID" value="GAI86385.1"/>
    <property type="molecule type" value="Genomic_DNA"/>
</dbReference>
<evidence type="ECO:0008006" key="2">
    <source>
        <dbReference type="Google" id="ProtNLM"/>
    </source>
</evidence>
<evidence type="ECO:0000313" key="1">
    <source>
        <dbReference type="EMBL" id="GAI86385.1"/>
    </source>
</evidence>
<protein>
    <recommendedName>
        <fullName evidence="2">MalT-like TPR region domain-containing protein</fullName>
    </recommendedName>
</protein>
<gene>
    <name evidence="1" type="ORF">S12H4_12818</name>
</gene>
<organism evidence="1">
    <name type="scientific">marine sediment metagenome</name>
    <dbReference type="NCBI Taxonomy" id="412755"/>
    <lineage>
        <taxon>unclassified sequences</taxon>
        <taxon>metagenomes</taxon>
        <taxon>ecological metagenomes</taxon>
    </lineage>
</organism>
<proteinExistence type="predicted"/>